<dbReference type="Pfam" id="PF13561">
    <property type="entry name" value="adh_short_C2"/>
    <property type="match status" value="1"/>
</dbReference>
<dbReference type="FunFam" id="3.40.50.720:FF:000084">
    <property type="entry name" value="Short-chain dehydrogenase reductase"/>
    <property type="match status" value="1"/>
</dbReference>
<keyword evidence="4" id="KW-1185">Reference proteome</keyword>
<dbReference type="RefSeq" id="WP_104058314.1">
    <property type="nucleotide sequence ID" value="NZ_PREZ01000004.1"/>
</dbReference>
<reference evidence="3 4" key="1">
    <citation type="submission" date="2018-02" db="EMBL/GenBank/DDBJ databases">
        <title>Jeotgalibacillus proteolyticum sp. nov. a protease producing bacterium isolated from ocean sediments of Laizhou Bay.</title>
        <authorList>
            <person name="Li Y."/>
        </authorList>
    </citation>
    <scope>NUCLEOTIDE SEQUENCE [LARGE SCALE GENOMIC DNA]</scope>
    <source>
        <strain evidence="3 4">22-7</strain>
    </source>
</reference>
<proteinExistence type="inferred from homology"/>
<dbReference type="SUPFAM" id="SSF51735">
    <property type="entry name" value="NAD(P)-binding Rossmann-fold domains"/>
    <property type="match status" value="1"/>
</dbReference>
<organism evidence="3 4">
    <name type="scientific">Jeotgalibacillus proteolyticus</name>
    <dbReference type="NCBI Taxonomy" id="2082395"/>
    <lineage>
        <taxon>Bacteria</taxon>
        <taxon>Bacillati</taxon>
        <taxon>Bacillota</taxon>
        <taxon>Bacilli</taxon>
        <taxon>Bacillales</taxon>
        <taxon>Caryophanaceae</taxon>
        <taxon>Jeotgalibacillus</taxon>
    </lineage>
</organism>
<dbReference type="InterPro" id="IPR020904">
    <property type="entry name" value="Sc_DH/Rdtase_CS"/>
</dbReference>
<dbReference type="InterPro" id="IPR002347">
    <property type="entry name" value="SDR_fam"/>
</dbReference>
<dbReference type="PROSITE" id="PS00061">
    <property type="entry name" value="ADH_SHORT"/>
    <property type="match status" value="1"/>
</dbReference>
<dbReference type="EMBL" id="PREZ01000004">
    <property type="protein sequence ID" value="PPA70364.1"/>
    <property type="molecule type" value="Genomic_DNA"/>
</dbReference>
<accession>A0A2S5GBS4</accession>
<evidence type="ECO:0000313" key="3">
    <source>
        <dbReference type="EMBL" id="PPA70364.1"/>
    </source>
</evidence>
<dbReference type="PANTHER" id="PTHR24321:SF8">
    <property type="entry name" value="ESTRADIOL 17-BETA-DEHYDROGENASE 8-RELATED"/>
    <property type="match status" value="1"/>
</dbReference>
<dbReference type="AlphaFoldDB" id="A0A2S5GBS4"/>
<comment type="caution">
    <text evidence="3">The sequence shown here is derived from an EMBL/GenBank/DDBJ whole genome shotgun (WGS) entry which is preliminary data.</text>
</comment>
<keyword evidence="2" id="KW-0560">Oxidoreductase</keyword>
<dbReference type="PANTHER" id="PTHR24321">
    <property type="entry name" value="DEHYDROGENASES, SHORT CHAIN"/>
    <property type="match status" value="1"/>
</dbReference>
<comment type="similarity">
    <text evidence="1">Belongs to the short-chain dehydrogenases/reductases (SDR) family.</text>
</comment>
<evidence type="ECO:0000256" key="2">
    <source>
        <dbReference type="ARBA" id="ARBA00023002"/>
    </source>
</evidence>
<dbReference type="GO" id="GO:0008206">
    <property type="term" value="P:bile acid metabolic process"/>
    <property type="evidence" value="ECO:0007669"/>
    <property type="project" value="UniProtKB-ARBA"/>
</dbReference>
<dbReference type="PRINTS" id="PR00081">
    <property type="entry name" value="GDHRDH"/>
</dbReference>
<dbReference type="PRINTS" id="PR00080">
    <property type="entry name" value="SDRFAMILY"/>
</dbReference>
<dbReference type="CDD" id="cd05233">
    <property type="entry name" value="SDR_c"/>
    <property type="match status" value="1"/>
</dbReference>
<name>A0A2S5GBS4_9BACL</name>
<evidence type="ECO:0000313" key="4">
    <source>
        <dbReference type="Proteomes" id="UP000239047"/>
    </source>
</evidence>
<evidence type="ECO:0000256" key="1">
    <source>
        <dbReference type="ARBA" id="ARBA00006484"/>
    </source>
</evidence>
<dbReference type="GO" id="GO:0016491">
    <property type="term" value="F:oxidoreductase activity"/>
    <property type="evidence" value="ECO:0007669"/>
    <property type="project" value="UniProtKB-KW"/>
</dbReference>
<dbReference type="Proteomes" id="UP000239047">
    <property type="component" value="Unassembled WGS sequence"/>
</dbReference>
<dbReference type="InterPro" id="IPR036291">
    <property type="entry name" value="NAD(P)-bd_dom_sf"/>
</dbReference>
<protein>
    <submittedName>
        <fullName evidence="3">3-ketoacyl-ACP reductase</fullName>
    </submittedName>
</protein>
<dbReference type="OrthoDB" id="286404at2"/>
<sequence length="249" mass="26717">MGQLEEKIIAVTGAGGGMGKVVVEHLLEEGAVVIGLDINTDSLSSIDHHNLRVKQINLLEESSIKEVFEEIDDEFNRLDGLVNAAGIAQAAKPITEVEPSEWHKIMDINATAVFLTNREAVRHMKKTENGSIINIGSVSVTRPRPGLQSYVASKGAVEAFSKALALETAPFNIRVNVLHPGPADTQMLSQFSSQKEGEVELNKDIFSESVPLGRLIKPNDISATVSHLLTDGAQIITGAVIHVDGGRSV</sequence>
<gene>
    <name evidence="3" type="ORF">C4B60_12360</name>
</gene>
<dbReference type="Gene3D" id="3.40.50.720">
    <property type="entry name" value="NAD(P)-binding Rossmann-like Domain"/>
    <property type="match status" value="1"/>
</dbReference>